<name>A0A921FXJ7_SPOPS</name>
<evidence type="ECO:0000313" key="13">
    <source>
        <dbReference type="Proteomes" id="UP000698173"/>
    </source>
</evidence>
<gene>
    <name evidence="12" type="ORF">K8V56_03810</name>
</gene>
<dbReference type="PROSITE" id="PS51003">
    <property type="entry name" value="CYTB_CTER"/>
    <property type="match status" value="1"/>
</dbReference>
<dbReference type="GO" id="GO:0009055">
    <property type="term" value="F:electron transfer activity"/>
    <property type="evidence" value="ECO:0007669"/>
    <property type="project" value="InterPro"/>
</dbReference>
<evidence type="ECO:0000256" key="6">
    <source>
        <dbReference type="ARBA" id="ARBA00022982"/>
    </source>
</evidence>
<keyword evidence="8" id="KW-0408">Iron</keyword>
<evidence type="ECO:0000256" key="8">
    <source>
        <dbReference type="ARBA" id="ARBA00023004"/>
    </source>
</evidence>
<protein>
    <submittedName>
        <fullName evidence="12">DUF3397 domain-containing protein</fullName>
    </submittedName>
</protein>
<keyword evidence="3" id="KW-0349">Heme</keyword>
<evidence type="ECO:0000256" key="5">
    <source>
        <dbReference type="ARBA" id="ARBA00022723"/>
    </source>
</evidence>
<keyword evidence="9 10" id="KW-0472">Membrane</keyword>
<dbReference type="InterPro" id="IPR024515">
    <property type="entry name" value="DUF3397"/>
</dbReference>
<evidence type="ECO:0000256" key="10">
    <source>
        <dbReference type="SAM" id="Phobius"/>
    </source>
</evidence>
<organism evidence="12 13">
    <name type="scientific">Sporosarcina psychrophila</name>
    <name type="common">Bacillus psychrophilus</name>
    <dbReference type="NCBI Taxonomy" id="1476"/>
    <lineage>
        <taxon>Bacteria</taxon>
        <taxon>Bacillati</taxon>
        <taxon>Bacillota</taxon>
        <taxon>Bacilli</taxon>
        <taxon>Bacillales</taxon>
        <taxon>Caryophanaceae</taxon>
        <taxon>Sporosarcina</taxon>
    </lineage>
</organism>
<evidence type="ECO:0000256" key="3">
    <source>
        <dbReference type="ARBA" id="ARBA00022617"/>
    </source>
</evidence>
<evidence type="ECO:0000259" key="11">
    <source>
        <dbReference type="PROSITE" id="PS51003"/>
    </source>
</evidence>
<sequence length="129" mass="14590">MNGMISAFLGAIILFPFIVTIVFLIVMRKLGKAPASVIGLAADITTPFMFLAVYIVSDTLFRNEIWVYIVGIALIIAIVYAFIERSKVKEFRIGRLLRKTWRFYFLVLFAAYVILLIAGAVMKVVEYVT</sequence>
<dbReference type="GO" id="GO:0046872">
    <property type="term" value="F:metal ion binding"/>
    <property type="evidence" value="ECO:0007669"/>
    <property type="project" value="UniProtKB-KW"/>
</dbReference>
<feature type="transmembrane region" description="Helical" evidence="10">
    <location>
        <begin position="65"/>
        <end position="83"/>
    </location>
</feature>
<evidence type="ECO:0000256" key="1">
    <source>
        <dbReference type="ARBA" id="ARBA00004141"/>
    </source>
</evidence>
<feature type="transmembrane region" description="Helical" evidence="10">
    <location>
        <begin position="6"/>
        <end position="26"/>
    </location>
</feature>
<proteinExistence type="predicted"/>
<dbReference type="AlphaFoldDB" id="A0A921FXJ7"/>
<evidence type="ECO:0000313" key="12">
    <source>
        <dbReference type="EMBL" id="HJF30891.1"/>
    </source>
</evidence>
<keyword evidence="5" id="KW-0479">Metal-binding</keyword>
<evidence type="ECO:0000256" key="9">
    <source>
        <dbReference type="ARBA" id="ARBA00023136"/>
    </source>
</evidence>
<evidence type="ECO:0000256" key="4">
    <source>
        <dbReference type="ARBA" id="ARBA00022692"/>
    </source>
</evidence>
<dbReference type="Proteomes" id="UP000698173">
    <property type="component" value="Unassembled WGS sequence"/>
</dbReference>
<feature type="transmembrane region" description="Helical" evidence="10">
    <location>
        <begin position="33"/>
        <end position="53"/>
    </location>
</feature>
<reference evidence="12" key="1">
    <citation type="journal article" date="2021" name="PeerJ">
        <title>Extensive microbial diversity within the chicken gut microbiome revealed by metagenomics and culture.</title>
        <authorList>
            <person name="Gilroy R."/>
            <person name="Ravi A."/>
            <person name="Getino M."/>
            <person name="Pursley I."/>
            <person name="Horton D.L."/>
            <person name="Alikhan N.F."/>
            <person name="Baker D."/>
            <person name="Gharbi K."/>
            <person name="Hall N."/>
            <person name="Watson M."/>
            <person name="Adriaenssens E.M."/>
            <person name="Foster-Nyarko E."/>
            <person name="Jarju S."/>
            <person name="Secka A."/>
            <person name="Antonio M."/>
            <person name="Oren A."/>
            <person name="Chaudhuri R.R."/>
            <person name="La Ragione R."/>
            <person name="Hildebrand F."/>
            <person name="Pallen M.J."/>
        </authorList>
    </citation>
    <scope>NUCLEOTIDE SEQUENCE</scope>
    <source>
        <strain evidence="12">CHK171-7178</strain>
    </source>
</reference>
<dbReference type="GO" id="GO:0016020">
    <property type="term" value="C:membrane"/>
    <property type="evidence" value="ECO:0007669"/>
    <property type="project" value="UniProtKB-SubCell"/>
</dbReference>
<accession>A0A921FXJ7</accession>
<keyword evidence="7 10" id="KW-1133">Transmembrane helix</keyword>
<dbReference type="Gene3D" id="1.20.810.10">
    <property type="entry name" value="Cytochrome Bc1 Complex, Chain C"/>
    <property type="match status" value="1"/>
</dbReference>
<feature type="domain" description="Cytochrome b/b6 C-terminal region profile" evidence="11">
    <location>
        <begin position="1"/>
        <end position="129"/>
    </location>
</feature>
<dbReference type="Pfam" id="PF11877">
    <property type="entry name" value="DUF3397"/>
    <property type="match status" value="1"/>
</dbReference>
<evidence type="ECO:0000256" key="7">
    <source>
        <dbReference type="ARBA" id="ARBA00022989"/>
    </source>
</evidence>
<keyword evidence="2" id="KW-0813">Transport</keyword>
<feature type="transmembrane region" description="Helical" evidence="10">
    <location>
        <begin position="103"/>
        <end position="125"/>
    </location>
</feature>
<dbReference type="InterPro" id="IPR027387">
    <property type="entry name" value="Cytb/b6-like_sf"/>
</dbReference>
<comment type="subcellular location">
    <subcellularLocation>
        <location evidence="1">Membrane</location>
        <topology evidence="1">Multi-pass membrane protein</topology>
    </subcellularLocation>
</comment>
<keyword evidence="6" id="KW-0249">Electron transport</keyword>
<reference evidence="12" key="2">
    <citation type="submission" date="2021-09" db="EMBL/GenBank/DDBJ databases">
        <authorList>
            <person name="Gilroy R."/>
        </authorList>
    </citation>
    <scope>NUCLEOTIDE SEQUENCE</scope>
    <source>
        <strain evidence="12">CHK171-7178</strain>
    </source>
</reference>
<evidence type="ECO:0000256" key="2">
    <source>
        <dbReference type="ARBA" id="ARBA00022448"/>
    </source>
</evidence>
<dbReference type="GO" id="GO:0016491">
    <property type="term" value="F:oxidoreductase activity"/>
    <property type="evidence" value="ECO:0007669"/>
    <property type="project" value="InterPro"/>
</dbReference>
<dbReference type="EMBL" id="DYWT01000060">
    <property type="protein sequence ID" value="HJF30891.1"/>
    <property type="molecule type" value="Genomic_DNA"/>
</dbReference>
<comment type="caution">
    <text evidence="12">The sequence shown here is derived from an EMBL/GenBank/DDBJ whole genome shotgun (WGS) entry which is preliminary data.</text>
</comment>
<keyword evidence="4 10" id="KW-0812">Transmembrane</keyword>
<dbReference type="InterPro" id="IPR005798">
    <property type="entry name" value="Cyt_b/b6_C"/>
</dbReference>